<dbReference type="PANTHER" id="PTHR33908">
    <property type="entry name" value="MANNOSYLTRANSFERASE YKCB-RELATED"/>
    <property type="match status" value="1"/>
</dbReference>
<comment type="subcellular location">
    <subcellularLocation>
        <location evidence="1">Cell membrane</location>
        <topology evidence="1">Multi-pass membrane protein</topology>
    </subcellularLocation>
</comment>
<keyword evidence="4" id="KW-0808">Transferase</keyword>
<feature type="transmembrane region" description="Helical" evidence="8">
    <location>
        <begin position="259"/>
        <end position="277"/>
    </location>
</feature>
<name>A0A0G0HU37_9BACT</name>
<evidence type="ECO:0000256" key="4">
    <source>
        <dbReference type="ARBA" id="ARBA00022679"/>
    </source>
</evidence>
<evidence type="ECO:0000256" key="2">
    <source>
        <dbReference type="ARBA" id="ARBA00022475"/>
    </source>
</evidence>
<feature type="transmembrane region" description="Helical" evidence="8">
    <location>
        <begin position="131"/>
        <end position="151"/>
    </location>
</feature>
<feature type="transmembrane region" description="Helical" evidence="8">
    <location>
        <begin position="235"/>
        <end position="253"/>
    </location>
</feature>
<dbReference type="PANTHER" id="PTHR33908:SF11">
    <property type="entry name" value="MEMBRANE PROTEIN"/>
    <property type="match status" value="1"/>
</dbReference>
<dbReference type="GO" id="GO:0009103">
    <property type="term" value="P:lipopolysaccharide biosynthetic process"/>
    <property type="evidence" value="ECO:0007669"/>
    <property type="project" value="UniProtKB-ARBA"/>
</dbReference>
<dbReference type="GO" id="GO:0005886">
    <property type="term" value="C:plasma membrane"/>
    <property type="evidence" value="ECO:0007669"/>
    <property type="project" value="UniProtKB-SubCell"/>
</dbReference>
<dbReference type="GO" id="GO:0016763">
    <property type="term" value="F:pentosyltransferase activity"/>
    <property type="evidence" value="ECO:0007669"/>
    <property type="project" value="TreeGrafter"/>
</dbReference>
<evidence type="ECO:0000256" key="8">
    <source>
        <dbReference type="SAM" id="Phobius"/>
    </source>
</evidence>
<keyword evidence="3" id="KW-0328">Glycosyltransferase</keyword>
<evidence type="ECO:0000256" key="7">
    <source>
        <dbReference type="ARBA" id="ARBA00023136"/>
    </source>
</evidence>
<evidence type="ECO:0000256" key="6">
    <source>
        <dbReference type="ARBA" id="ARBA00022989"/>
    </source>
</evidence>
<keyword evidence="6 8" id="KW-1133">Transmembrane helix</keyword>
<dbReference type="EMBL" id="LBTR01000009">
    <property type="protein sequence ID" value="KKQ45792.1"/>
    <property type="molecule type" value="Genomic_DNA"/>
</dbReference>
<feature type="transmembrane region" description="Helical" evidence="8">
    <location>
        <begin position="284"/>
        <end position="301"/>
    </location>
</feature>
<protein>
    <submittedName>
        <fullName evidence="9">Uncharacterized protein</fullName>
    </submittedName>
</protein>
<keyword evidence="7 8" id="KW-0472">Membrane</keyword>
<dbReference type="InterPro" id="IPR050297">
    <property type="entry name" value="LipidA_mod_glycosyltrf_83"/>
</dbReference>
<feature type="transmembrane region" description="Helical" evidence="8">
    <location>
        <begin position="86"/>
        <end position="102"/>
    </location>
</feature>
<keyword evidence="5 8" id="KW-0812">Transmembrane</keyword>
<dbReference type="Proteomes" id="UP000034603">
    <property type="component" value="Unassembled WGS sequence"/>
</dbReference>
<feature type="transmembrane region" description="Helical" evidence="8">
    <location>
        <begin position="56"/>
        <end position="74"/>
    </location>
</feature>
<comment type="caution">
    <text evidence="9">The sequence shown here is derived from an EMBL/GenBank/DDBJ whole genome shotgun (WGS) entry which is preliminary data.</text>
</comment>
<evidence type="ECO:0000313" key="10">
    <source>
        <dbReference type="Proteomes" id="UP000034603"/>
    </source>
</evidence>
<evidence type="ECO:0000256" key="1">
    <source>
        <dbReference type="ARBA" id="ARBA00004651"/>
    </source>
</evidence>
<feature type="transmembrane region" description="Helical" evidence="8">
    <location>
        <begin position="307"/>
        <end position="328"/>
    </location>
</feature>
<organism evidence="9 10">
    <name type="scientific">Candidatus Woesebacteria bacterium GW2011_GWA1_37_8</name>
    <dbReference type="NCBI Taxonomy" id="1618546"/>
    <lineage>
        <taxon>Bacteria</taxon>
        <taxon>Candidatus Woeseibacteriota</taxon>
    </lineage>
</organism>
<sequence length="446" mass="52031">METVFNQSLWGDEGFSAILSMKPLPDIIKIIIRDTSPPLWNICEYLVFKIFGTNEVYIRGLAFLFFLGTVFFTYKIAAHLFNKKTAVLASLLIFLNPFFFIYAFEGRMYSIMSFGVAGSMYFFLRRRWKLYVFFTLWALYSHHFAMFILFVQGIWFLHEFFFGEKLIAKKMFKYFVIVGLGYLPWVYPLYLQISMVKGGFWLGKPNSGDLIHLIFDYLAEGIKSNITIPLIDIPIYKLALIFTFVTLLLRNWMKNIKNTLFFLSWFLIPIIVTYLISQKFTSVFYNRYLLYTIPAAMLLLATCKRGVASYITIFLVLITFSIIDYNYFIHPAKLPFREYSEYVKSVSEKRDYLINWNSNGSHHLWETKYYNIPAPIYSSGGGDLPYFVGTALMDKNDVVRDIPEDANTVGVVTSGNTEEVKLPNFIQNEVKEFNGLKYILLGRNEK</sequence>
<feature type="transmembrane region" description="Helical" evidence="8">
    <location>
        <begin position="171"/>
        <end position="191"/>
    </location>
</feature>
<evidence type="ECO:0000313" key="9">
    <source>
        <dbReference type="EMBL" id="KKQ45792.1"/>
    </source>
</evidence>
<accession>A0A0G0HU37</accession>
<proteinExistence type="predicted"/>
<gene>
    <name evidence="9" type="ORF">US62_C0009G0023</name>
</gene>
<reference evidence="9 10" key="1">
    <citation type="journal article" date="2015" name="Nature">
        <title>rRNA introns, odd ribosomes, and small enigmatic genomes across a large radiation of phyla.</title>
        <authorList>
            <person name="Brown C.T."/>
            <person name="Hug L.A."/>
            <person name="Thomas B.C."/>
            <person name="Sharon I."/>
            <person name="Castelle C.J."/>
            <person name="Singh A."/>
            <person name="Wilkins M.J."/>
            <person name="Williams K.H."/>
            <person name="Banfield J.F."/>
        </authorList>
    </citation>
    <scope>NUCLEOTIDE SEQUENCE [LARGE SCALE GENOMIC DNA]</scope>
</reference>
<dbReference type="AlphaFoldDB" id="A0A0G0HU37"/>
<evidence type="ECO:0000256" key="5">
    <source>
        <dbReference type="ARBA" id="ARBA00022692"/>
    </source>
</evidence>
<evidence type="ECO:0000256" key="3">
    <source>
        <dbReference type="ARBA" id="ARBA00022676"/>
    </source>
</evidence>
<keyword evidence="2" id="KW-1003">Cell membrane</keyword>